<protein>
    <recommendedName>
        <fullName evidence="3">p-hydroxylaminobenzoate lyase</fullName>
    </recommendedName>
</protein>
<dbReference type="AlphaFoldDB" id="A0A8H6VKA1"/>
<evidence type="ECO:0000313" key="1">
    <source>
        <dbReference type="EMBL" id="KAF7191144.1"/>
    </source>
</evidence>
<accession>A0A8H6VKA1</accession>
<dbReference type="OrthoDB" id="2845956at2759"/>
<dbReference type="Pfam" id="PF16155">
    <property type="entry name" value="PnbB"/>
    <property type="match status" value="1"/>
</dbReference>
<evidence type="ECO:0000313" key="2">
    <source>
        <dbReference type="Proteomes" id="UP000660729"/>
    </source>
</evidence>
<proteinExistence type="predicted"/>
<dbReference type="EMBL" id="JABCIY010000160">
    <property type="protein sequence ID" value="KAF7191144.1"/>
    <property type="molecule type" value="Genomic_DNA"/>
</dbReference>
<keyword evidence="2" id="KW-1185">Reference proteome</keyword>
<reference evidence="1" key="1">
    <citation type="submission" date="2020-04" db="EMBL/GenBank/DDBJ databases">
        <title>Draft genome resource of the tomato pathogen Pseudocercospora fuligena.</title>
        <authorList>
            <person name="Zaccaron A."/>
        </authorList>
    </citation>
    <scope>NUCLEOTIDE SEQUENCE</scope>
    <source>
        <strain evidence="1">PF001</strain>
    </source>
</reference>
<organism evidence="1 2">
    <name type="scientific">Pseudocercospora fuligena</name>
    <dbReference type="NCBI Taxonomy" id="685502"/>
    <lineage>
        <taxon>Eukaryota</taxon>
        <taxon>Fungi</taxon>
        <taxon>Dikarya</taxon>
        <taxon>Ascomycota</taxon>
        <taxon>Pezizomycotina</taxon>
        <taxon>Dothideomycetes</taxon>
        <taxon>Dothideomycetidae</taxon>
        <taxon>Mycosphaerellales</taxon>
        <taxon>Mycosphaerellaceae</taxon>
        <taxon>Pseudocercospora</taxon>
    </lineage>
</organism>
<comment type="caution">
    <text evidence="1">The sequence shown here is derived from an EMBL/GenBank/DDBJ whole genome shotgun (WGS) entry which is preliminary data.</text>
</comment>
<gene>
    <name evidence="1" type="ORF">HII31_07504</name>
</gene>
<name>A0A8H6VKA1_9PEZI</name>
<dbReference type="Proteomes" id="UP000660729">
    <property type="component" value="Unassembled WGS sequence"/>
</dbReference>
<evidence type="ECO:0008006" key="3">
    <source>
        <dbReference type="Google" id="ProtNLM"/>
    </source>
</evidence>
<sequence length="258" mass="28474">MVAHPEYVNGLRHCGECETGKAVLEVGLVEGAYIASLSLTMSIMVLDQLQPPFHYSRISPRKAMSKAAAGHDGSPNGVELETHPTAQKLAARAKEFMSEIQNLTPGKELEGRLNREYGPGNPYYEDFCKYIKQGLQEGWVATGELDGPKYRRGKIMLPSPSNFYMSLTAVYFDSQTEYSGQYHKHPYGEINCVVPIDESFELEGLPEGFWQGAGWTSPGPGTHHYPRARGGRGVAFFFLPSGRIAYDAKPGEPQPLSI</sequence>
<dbReference type="InterPro" id="IPR032345">
    <property type="entry name" value="PnbB"/>
</dbReference>